<dbReference type="InterPro" id="IPR020841">
    <property type="entry name" value="PKS_Beta-ketoAc_synthase_dom"/>
</dbReference>
<dbReference type="GeneID" id="106751198"/>
<dbReference type="RefSeq" id="XP_014487515.1">
    <property type="nucleotide sequence ID" value="XM_014632029.1"/>
</dbReference>
<dbReference type="KEGG" id="dqu:106751198"/>
<dbReference type="GO" id="GO:0006633">
    <property type="term" value="P:fatty acid biosynthetic process"/>
    <property type="evidence" value="ECO:0007669"/>
    <property type="project" value="TreeGrafter"/>
</dbReference>
<dbReference type="Pfam" id="PF02801">
    <property type="entry name" value="Ketoacyl-synt_C"/>
    <property type="match status" value="1"/>
</dbReference>
<feature type="non-terminal residue" evidence="4">
    <location>
        <position position="158"/>
    </location>
</feature>
<dbReference type="Proteomes" id="UP000515204">
    <property type="component" value="Unplaced"/>
</dbReference>
<organism evidence="3 4">
    <name type="scientific">Dinoponera quadriceps</name>
    <name type="common">South American ant</name>
    <dbReference type="NCBI Taxonomy" id="609295"/>
    <lineage>
        <taxon>Eukaryota</taxon>
        <taxon>Metazoa</taxon>
        <taxon>Ecdysozoa</taxon>
        <taxon>Arthropoda</taxon>
        <taxon>Hexapoda</taxon>
        <taxon>Insecta</taxon>
        <taxon>Pterygota</taxon>
        <taxon>Neoptera</taxon>
        <taxon>Endopterygota</taxon>
        <taxon>Hymenoptera</taxon>
        <taxon>Apocrita</taxon>
        <taxon>Aculeata</taxon>
        <taxon>Formicoidea</taxon>
        <taxon>Formicidae</taxon>
        <taxon>Ponerinae</taxon>
        <taxon>Ponerini</taxon>
        <taxon>Dinoponera</taxon>
    </lineage>
</organism>
<gene>
    <name evidence="4" type="primary">LOC106751198</name>
</gene>
<dbReference type="Pfam" id="PF00109">
    <property type="entry name" value="ketoacyl-synt"/>
    <property type="match status" value="1"/>
</dbReference>
<protein>
    <submittedName>
        <fullName evidence="4">Fatty acid synthase-like</fullName>
    </submittedName>
</protein>
<dbReference type="PANTHER" id="PTHR43775">
    <property type="entry name" value="FATTY ACID SYNTHASE"/>
    <property type="match status" value="1"/>
</dbReference>
<keyword evidence="3" id="KW-1185">Reference proteome</keyword>
<evidence type="ECO:0000313" key="4">
    <source>
        <dbReference type="RefSeq" id="XP_014487515.1"/>
    </source>
</evidence>
<name>A0A6P3Y9B3_DINQU</name>
<dbReference type="Gene3D" id="3.40.47.10">
    <property type="match status" value="1"/>
</dbReference>
<dbReference type="InterPro" id="IPR016039">
    <property type="entry name" value="Thiolase-like"/>
</dbReference>
<feature type="domain" description="Ketosynthase family 3 (KS3)" evidence="2">
    <location>
        <begin position="1"/>
        <end position="158"/>
    </location>
</feature>
<dbReference type="AlphaFoldDB" id="A0A6P3Y9B3"/>
<accession>A0A6P3Y9B3</accession>
<dbReference type="InterPro" id="IPR050091">
    <property type="entry name" value="PKS_NRPS_Biosynth_Enz"/>
</dbReference>
<sequence>MIRSGECDAVIVRGANICLHPNISLKFFQLGILFNDGYCKTFDASGIGYMRSEAIAILYIQKGKDARRIYATYVYAKTNSDGFKHEGITYPSYNMQKQLLEEFYDDCVVTLETLSYMEAHATGTTVADPVEVDAIDQALCLKRTSPLITGSLKSNLGH</sequence>
<dbReference type="GO" id="GO:0004312">
    <property type="term" value="F:fatty acid synthase activity"/>
    <property type="evidence" value="ECO:0007669"/>
    <property type="project" value="TreeGrafter"/>
</dbReference>
<dbReference type="InterPro" id="IPR014030">
    <property type="entry name" value="Ketoacyl_synth_N"/>
</dbReference>
<evidence type="ECO:0000313" key="3">
    <source>
        <dbReference type="Proteomes" id="UP000515204"/>
    </source>
</evidence>
<dbReference type="PANTHER" id="PTHR43775:SF23">
    <property type="entry name" value="FATTY ACID SYNTHASE 3"/>
    <property type="match status" value="1"/>
</dbReference>
<dbReference type="InterPro" id="IPR014031">
    <property type="entry name" value="Ketoacyl_synth_C"/>
</dbReference>
<comment type="similarity">
    <text evidence="1">Belongs to the thiolase-like superfamily. Beta-ketoacyl-ACP synthases family.</text>
</comment>
<evidence type="ECO:0000256" key="1">
    <source>
        <dbReference type="RuleBase" id="RU003694"/>
    </source>
</evidence>
<proteinExistence type="inferred from homology"/>
<dbReference type="SMART" id="SM00825">
    <property type="entry name" value="PKS_KS"/>
    <property type="match status" value="1"/>
</dbReference>
<dbReference type="PROSITE" id="PS52004">
    <property type="entry name" value="KS3_2"/>
    <property type="match status" value="1"/>
</dbReference>
<keyword evidence="1" id="KW-0808">Transferase</keyword>
<evidence type="ECO:0000259" key="2">
    <source>
        <dbReference type="PROSITE" id="PS52004"/>
    </source>
</evidence>
<dbReference type="SUPFAM" id="SSF53901">
    <property type="entry name" value="Thiolase-like"/>
    <property type="match status" value="1"/>
</dbReference>
<reference evidence="4" key="1">
    <citation type="submission" date="2025-08" db="UniProtKB">
        <authorList>
            <consortium name="RefSeq"/>
        </authorList>
    </citation>
    <scope>IDENTIFICATION</scope>
</reference>
<dbReference type="OrthoDB" id="329835at2759"/>